<keyword evidence="1" id="KW-0472">Membrane</keyword>
<dbReference type="RefSeq" id="XP_060291842.1">
    <property type="nucleotide sequence ID" value="XM_060435215.1"/>
</dbReference>
<proteinExistence type="predicted"/>
<keyword evidence="3" id="KW-1185">Reference proteome</keyword>
<evidence type="ECO:0000256" key="1">
    <source>
        <dbReference type="SAM" id="Phobius"/>
    </source>
</evidence>
<evidence type="ECO:0008006" key="4">
    <source>
        <dbReference type="Google" id="ProtNLM"/>
    </source>
</evidence>
<accession>A0AA39ZZW4</accession>
<evidence type="ECO:0000313" key="2">
    <source>
        <dbReference type="EMBL" id="KAK0706748.1"/>
    </source>
</evidence>
<dbReference type="Proteomes" id="UP001172101">
    <property type="component" value="Unassembled WGS sequence"/>
</dbReference>
<protein>
    <recommendedName>
        <fullName evidence="4">Transmembrane protein</fullName>
    </recommendedName>
</protein>
<keyword evidence="1" id="KW-0812">Transmembrane</keyword>
<feature type="transmembrane region" description="Helical" evidence="1">
    <location>
        <begin position="153"/>
        <end position="177"/>
    </location>
</feature>
<dbReference type="EMBL" id="JAUIRO010000007">
    <property type="protein sequence ID" value="KAK0706748.1"/>
    <property type="molecule type" value="Genomic_DNA"/>
</dbReference>
<gene>
    <name evidence="2" type="ORF">B0T26DRAFT_470437</name>
</gene>
<feature type="transmembrane region" description="Helical" evidence="1">
    <location>
        <begin position="122"/>
        <end position="147"/>
    </location>
</feature>
<reference evidence="2" key="1">
    <citation type="submission" date="2023-06" db="EMBL/GenBank/DDBJ databases">
        <title>Genome-scale phylogeny and comparative genomics of the fungal order Sordariales.</title>
        <authorList>
            <consortium name="Lawrence Berkeley National Laboratory"/>
            <person name="Hensen N."/>
            <person name="Bonometti L."/>
            <person name="Westerberg I."/>
            <person name="Brannstrom I.O."/>
            <person name="Guillou S."/>
            <person name="Cros-Aarteil S."/>
            <person name="Calhoun S."/>
            <person name="Haridas S."/>
            <person name="Kuo A."/>
            <person name="Mondo S."/>
            <person name="Pangilinan J."/>
            <person name="Riley R."/>
            <person name="LaButti K."/>
            <person name="Andreopoulos B."/>
            <person name="Lipzen A."/>
            <person name="Chen C."/>
            <person name="Yanf M."/>
            <person name="Daum C."/>
            <person name="Ng V."/>
            <person name="Clum A."/>
            <person name="Steindorff A."/>
            <person name="Ohm R."/>
            <person name="Martin F."/>
            <person name="Silar P."/>
            <person name="Natvig D."/>
            <person name="Lalanne C."/>
            <person name="Gautier V."/>
            <person name="Ament-velasquez S.L."/>
            <person name="Kruys A."/>
            <person name="Hutchinson M.I."/>
            <person name="Powell A.J."/>
            <person name="Barry K."/>
            <person name="Miller A.N."/>
            <person name="Grigoriev I.V."/>
            <person name="Debuchy R."/>
            <person name="Gladieux P."/>
            <person name="Thoren M.H."/>
            <person name="Johannesson H."/>
        </authorList>
    </citation>
    <scope>NUCLEOTIDE SEQUENCE</scope>
    <source>
        <strain evidence="2">SMH2392-1A</strain>
    </source>
</reference>
<dbReference type="GeneID" id="85318485"/>
<name>A0AA39ZZW4_9PEZI</name>
<keyword evidence="1" id="KW-1133">Transmembrane helix</keyword>
<comment type="caution">
    <text evidence="2">The sequence shown here is derived from an EMBL/GenBank/DDBJ whole genome shotgun (WGS) entry which is preliminary data.</text>
</comment>
<dbReference type="AlphaFoldDB" id="A0AA39ZZW4"/>
<evidence type="ECO:0000313" key="3">
    <source>
        <dbReference type="Proteomes" id="UP001172101"/>
    </source>
</evidence>
<sequence length="182" mass="19952">MAWHFFCFRGRTTCISSEGSRFVQARSLHGIAWSGETVKEGTQEKRKARGVVLPVTLPPDTLFSFVFLVCFSSSESALDTEYGFSFYFSSYVSIGQPEQLKSLCPSTTLPAAFSSLSHKLDVLLLLPGALARCCSCCIYILFILLLGCPTSPYIIVCSYPFALAVCVALGVFGVQWLQILAM</sequence>
<organism evidence="2 3">
    <name type="scientific">Lasiosphaeria miniovina</name>
    <dbReference type="NCBI Taxonomy" id="1954250"/>
    <lineage>
        <taxon>Eukaryota</taxon>
        <taxon>Fungi</taxon>
        <taxon>Dikarya</taxon>
        <taxon>Ascomycota</taxon>
        <taxon>Pezizomycotina</taxon>
        <taxon>Sordariomycetes</taxon>
        <taxon>Sordariomycetidae</taxon>
        <taxon>Sordariales</taxon>
        <taxon>Lasiosphaeriaceae</taxon>
        <taxon>Lasiosphaeria</taxon>
    </lineage>
</organism>